<dbReference type="GO" id="GO:0004352">
    <property type="term" value="F:glutamate dehydrogenase (NAD+) activity"/>
    <property type="evidence" value="ECO:0007669"/>
    <property type="project" value="TreeGrafter"/>
</dbReference>
<evidence type="ECO:0000256" key="6">
    <source>
        <dbReference type="PIRSR" id="PIRSR000185-3"/>
    </source>
</evidence>
<feature type="site" description="Important for catalysis" evidence="6">
    <location>
        <position position="153"/>
    </location>
</feature>
<dbReference type="InterPro" id="IPR036291">
    <property type="entry name" value="NAD(P)-bd_dom_sf"/>
</dbReference>
<dbReference type="InterPro" id="IPR014362">
    <property type="entry name" value="Glu_DH"/>
</dbReference>
<dbReference type="Proteomes" id="UP000318509">
    <property type="component" value="Unassembled WGS sequence"/>
</dbReference>
<keyword evidence="5" id="KW-0547">Nucleotide-binding</keyword>
<feature type="active site" description="Proton donor" evidence="4">
    <location>
        <position position="113"/>
    </location>
</feature>
<dbReference type="Pfam" id="PF00208">
    <property type="entry name" value="ELFV_dehydrog"/>
    <property type="match status" value="1"/>
</dbReference>
<keyword evidence="2 3" id="KW-0560">Oxidoreductase</keyword>
<dbReference type="InterPro" id="IPR006095">
    <property type="entry name" value="Glu/Leu/Phe/Val/Trp_DH"/>
</dbReference>
<dbReference type="AlphaFoldDB" id="A0A537JUZ1"/>
<evidence type="ECO:0000259" key="8">
    <source>
        <dbReference type="SMART" id="SM00839"/>
    </source>
</evidence>
<keyword evidence="5" id="KW-0520">NAD</keyword>
<feature type="domain" description="Glutamate/phenylalanine/leucine/valine/L-tryptophan dehydrogenase C-terminal" evidence="8">
    <location>
        <begin position="190"/>
        <end position="420"/>
    </location>
</feature>
<dbReference type="SUPFAM" id="SSF51735">
    <property type="entry name" value="NAD(P)-binding Rossmann-fold domains"/>
    <property type="match status" value="1"/>
</dbReference>
<protein>
    <recommendedName>
        <fullName evidence="3">Glutamate dehydrogenase</fullName>
    </recommendedName>
</protein>
<name>A0A537JUZ1_9BACT</name>
<organism evidence="9 10">
    <name type="scientific">Candidatus Segetimicrobium genomatis</name>
    <dbReference type="NCBI Taxonomy" id="2569760"/>
    <lineage>
        <taxon>Bacteria</taxon>
        <taxon>Bacillati</taxon>
        <taxon>Candidatus Sysuimicrobiota</taxon>
        <taxon>Candidatus Sysuimicrobiia</taxon>
        <taxon>Candidatus Sysuimicrobiales</taxon>
        <taxon>Candidatus Segetimicrobiaceae</taxon>
        <taxon>Candidatus Segetimicrobium</taxon>
    </lineage>
</organism>
<evidence type="ECO:0000256" key="3">
    <source>
        <dbReference type="PIRNR" id="PIRNR000185"/>
    </source>
</evidence>
<dbReference type="GO" id="GO:0000166">
    <property type="term" value="F:nucleotide binding"/>
    <property type="evidence" value="ECO:0007669"/>
    <property type="project" value="UniProtKB-KW"/>
</dbReference>
<dbReference type="FunFam" id="3.40.50.10860:FF:000003">
    <property type="entry name" value="Glutamate dehydrogenase"/>
    <property type="match status" value="1"/>
</dbReference>
<evidence type="ECO:0000256" key="1">
    <source>
        <dbReference type="ARBA" id="ARBA00006382"/>
    </source>
</evidence>
<comment type="similarity">
    <text evidence="1 3 7">Belongs to the Glu/Leu/Phe/Val dehydrogenases family.</text>
</comment>
<dbReference type="GO" id="GO:0006538">
    <property type="term" value="P:L-glutamate catabolic process"/>
    <property type="evidence" value="ECO:0007669"/>
    <property type="project" value="TreeGrafter"/>
</dbReference>
<evidence type="ECO:0000313" key="9">
    <source>
        <dbReference type="EMBL" id="TMI87274.1"/>
    </source>
</evidence>
<dbReference type="Pfam" id="PF02812">
    <property type="entry name" value="ELFV_dehydrog_N"/>
    <property type="match status" value="1"/>
</dbReference>
<dbReference type="PIRSF" id="PIRSF000185">
    <property type="entry name" value="Glu_DH"/>
    <property type="match status" value="1"/>
</dbReference>
<evidence type="ECO:0000313" key="10">
    <source>
        <dbReference type="Proteomes" id="UP000318509"/>
    </source>
</evidence>
<dbReference type="PANTHER" id="PTHR11606:SF13">
    <property type="entry name" value="GLUTAMATE DEHYDROGENASE 1, MITOCHONDRIAL"/>
    <property type="match status" value="1"/>
</dbReference>
<dbReference type="PRINTS" id="PR00082">
    <property type="entry name" value="GLFDHDRGNASE"/>
</dbReference>
<dbReference type="EMBL" id="VBAK01000163">
    <property type="protein sequence ID" value="TMI87274.1"/>
    <property type="molecule type" value="Genomic_DNA"/>
</dbReference>
<feature type="binding site" evidence="5">
    <location>
        <position position="101"/>
    </location>
    <ligand>
        <name>substrate</name>
    </ligand>
</feature>
<accession>A0A537JUZ1</accession>
<evidence type="ECO:0000256" key="4">
    <source>
        <dbReference type="PIRSR" id="PIRSR000185-1"/>
    </source>
</evidence>
<feature type="binding site" evidence="5">
    <location>
        <position position="228"/>
    </location>
    <ligand>
        <name>NAD(+)</name>
        <dbReference type="ChEBI" id="CHEBI:57540"/>
    </ligand>
</feature>
<dbReference type="Gene3D" id="3.40.50.720">
    <property type="entry name" value="NAD(P)-binding Rossmann-like Domain"/>
    <property type="match status" value="1"/>
</dbReference>
<dbReference type="InterPro" id="IPR006097">
    <property type="entry name" value="Glu/Leu/Phe/Val/Trp_DH_dimer"/>
</dbReference>
<comment type="caution">
    <text evidence="9">The sequence shown here is derived from an EMBL/GenBank/DDBJ whole genome shotgun (WGS) entry which is preliminary data.</text>
</comment>
<dbReference type="InterPro" id="IPR033524">
    <property type="entry name" value="Glu/Leu/Phe/Val_DH_AS"/>
</dbReference>
<evidence type="ECO:0000256" key="5">
    <source>
        <dbReference type="PIRSR" id="PIRSR000185-2"/>
    </source>
</evidence>
<sequence length="423" mass="46086">MPKDTAVTPVQSDPWKVALQQFATAADLLSLKRGVREFLSHPKRELTVNFPVQLEDGSVRVFTGYRVHHSTVLGPTKGGIRYHPDVTLNEIRALAMLMTWKCAVVGLPYGGAKGGVVVNPKELSQEELEHLTRRYATEITMLISPESDIPAPDVGTNPQVMAWIMDTYSMHRGYSVPAVVTGKPISIGGSQGRIEATGRGVMIVAREAARHLGMPFQGARVAVQGFGNVGSIAAVLLREQGCRIVAVTDSRGGVYNEKGLDPAELLRHKEQAGTVAGFRGGTAMTNEDVLEAPCEILVPSALEGQITERNADKVKARLIVEGANGPTTPEADAILQDRKVLVVPDILANAGGVTVSYFEWVQDLQSFFWSEEEINERLERIMVRSFREVLGVSQERQVEMRTAALVKAVQRVADALITRGIYP</sequence>
<dbReference type="InterPro" id="IPR033922">
    <property type="entry name" value="NAD_bind_Glu_DH"/>
</dbReference>
<reference evidence="9 10" key="1">
    <citation type="journal article" date="2019" name="Nat. Microbiol.">
        <title>Mediterranean grassland soil C-N compound turnover is dependent on rainfall and depth, and is mediated by genomically divergent microorganisms.</title>
        <authorList>
            <person name="Diamond S."/>
            <person name="Andeer P.F."/>
            <person name="Li Z."/>
            <person name="Crits-Christoph A."/>
            <person name="Burstein D."/>
            <person name="Anantharaman K."/>
            <person name="Lane K.R."/>
            <person name="Thomas B.C."/>
            <person name="Pan C."/>
            <person name="Northen T.R."/>
            <person name="Banfield J.F."/>
        </authorList>
    </citation>
    <scope>NUCLEOTIDE SEQUENCE [LARGE SCALE GENOMIC DNA]</scope>
    <source>
        <strain evidence="9">NP_3</strain>
    </source>
</reference>
<feature type="binding site" evidence="5">
    <location>
        <position position="77"/>
    </location>
    <ligand>
        <name>substrate</name>
    </ligand>
</feature>
<dbReference type="InterPro" id="IPR046346">
    <property type="entry name" value="Aminoacid_DH-like_N_sf"/>
</dbReference>
<dbReference type="SMART" id="SM00839">
    <property type="entry name" value="ELFV_dehydrog"/>
    <property type="match status" value="1"/>
</dbReference>
<gene>
    <name evidence="9" type="ORF">E6H00_16070</name>
</gene>
<dbReference type="SUPFAM" id="SSF53223">
    <property type="entry name" value="Aminoacid dehydrogenase-like, N-terminal domain"/>
    <property type="match status" value="1"/>
</dbReference>
<evidence type="ECO:0000256" key="7">
    <source>
        <dbReference type="RuleBase" id="RU004417"/>
    </source>
</evidence>
<proteinExistence type="inferred from homology"/>
<evidence type="ECO:0000256" key="2">
    <source>
        <dbReference type="ARBA" id="ARBA00023002"/>
    </source>
</evidence>
<dbReference type="PROSITE" id="PS00074">
    <property type="entry name" value="GLFV_DEHYDROGENASE"/>
    <property type="match status" value="1"/>
</dbReference>
<feature type="binding site" evidence="5">
    <location>
        <position position="197"/>
    </location>
    <ligand>
        <name>NAD(+)</name>
        <dbReference type="ChEBI" id="CHEBI:57540"/>
    </ligand>
</feature>
<dbReference type="PANTHER" id="PTHR11606">
    <property type="entry name" value="GLUTAMATE DEHYDROGENASE"/>
    <property type="match status" value="1"/>
</dbReference>
<feature type="binding site" evidence="5">
    <location>
        <position position="356"/>
    </location>
    <ligand>
        <name>substrate</name>
    </ligand>
</feature>
<dbReference type="Gene3D" id="3.40.50.10860">
    <property type="entry name" value="Leucine Dehydrogenase, chain A, domain 1"/>
    <property type="match status" value="1"/>
</dbReference>
<dbReference type="InterPro" id="IPR006096">
    <property type="entry name" value="Glu/Leu/Phe/Val/Trp_DH_C"/>
</dbReference>
<dbReference type="CDD" id="cd01076">
    <property type="entry name" value="NAD_bind_1_Glu_DH"/>
    <property type="match status" value="1"/>
</dbReference>